<dbReference type="AlphaFoldDB" id="A0A7S3ZJ94"/>
<protein>
    <submittedName>
        <fullName evidence="1">Uncharacterized protein</fullName>
    </submittedName>
</protein>
<reference evidence="1" key="1">
    <citation type="submission" date="2021-01" db="EMBL/GenBank/DDBJ databases">
        <authorList>
            <person name="Corre E."/>
            <person name="Pelletier E."/>
            <person name="Niang G."/>
            <person name="Scheremetjew M."/>
            <person name="Finn R."/>
            <person name="Kale V."/>
            <person name="Holt S."/>
            <person name="Cochrane G."/>
            <person name="Meng A."/>
            <person name="Brown T."/>
            <person name="Cohen L."/>
        </authorList>
    </citation>
    <scope>NUCLEOTIDE SEQUENCE</scope>
    <source>
        <strain evidence="1">CCMP1756</strain>
    </source>
</reference>
<sequence length="167" mass="18462">MACYAVTRRDSLDLAAPHEPLVMDDPFDPPPPPSSPKLIVDRAGVALDQPDVLLLEGPRFRRKSVKFQERAFGILNPPPEPAEPQSGRLLVELNGECHFEPSAKRKTLRSVLKRDAILNRNPEVFTPASPTLVASPTKVFEQTEIKLLESPVSVAQRLDFDVPPLAL</sequence>
<name>A0A7S3ZJ94_9STRA</name>
<evidence type="ECO:0000313" key="1">
    <source>
        <dbReference type="EMBL" id="CAE0684773.1"/>
    </source>
</evidence>
<organism evidence="1">
    <name type="scientific">Pelagomonas calceolata</name>
    <dbReference type="NCBI Taxonomy" id="35677"/>
    <lineage>
        <taxon>Eukaryota</taxon>
        <taxon>Sar</taxon>
        <taxon>Stramenopiles</taxon>
        <taxon>Ochrophyta</taxon>
        <taxon>Pelagophyceae</taxon>
        <taxon>Pelagomonadales</taxon>
        <taxon>Pelagomonadaceae</taxon>
        <taxon>Pelagomonas</taxon>
    </lineage>
</organism>
<proteinExistence type="predicted"/>
<dbReference type="EMBL" id="HBIW01000234">
    <property type="protein sequence ID" value="CAE0684773.1"/>
    <property type="molecule type" value="Transcribed_RNA"/>
</dbReference>
<accession>A0A7S3ZJ94</accession>
<gene>
    <name evidence="1" type="ORF">PCAL00307_LOCUS207</name>
</gene>